<protein>
    <submittedName>
        <fullName evidence="2">Riboflavin biosynthesis protein RibD</fullName>
    </submittedName>
</protein>
<keyword evidence="3" id="KW-1185">Reference proteome</keyword>
<comment type="caution">
    <text evidence="2">The sequence shown here is derived from an EMBL/GenBank/DDBJ whole genome shotgun (WGS) entry which is preliminary data.</text>
</comment>
<sequence>MGKVIIGATMSLDGFMNDRNGDISRLYPDFEALRRSEMLQEEIRTTGAVVMGRRSYNMGEGDLTGYEYQVPIFVLTHTAPEKEAIGVNDQLTLTFVNAGIESAIEQAKAAAGDKHVTVVGGADTAQQCLRAGLVDEIHIGVVPILLGAGLRFFEPLEQWPLELERIRVFESPGRTDLWFRVVK</sequence>
<dbReference type="GO" id="GO:0009231">
    <property type="term" value="P:riboflavin biosynthetic process"/>
    <property type="evidence" value="ECO:0007669"/>
    <property type="project" value="InterPro"/>
</dbReference>
<dbReference type="GO" id="GO:0008703">
    <property type="term" value="F:5-amino-6-(5-phosphoribosylamino)uracil reductase activity"/>
    <property type="evidence" value="ECO:0007669"/>
    <property type="project" value="InterPro"/>
</dbReference>
<dbReference type="Pfam" id="PF01872">
    <property type="entry name" value="RibD_C"/>
    <property type="match status" value="1"/>
</dbReference>
<proteinExistence type="predicted"/>
<dbReference type="InterPro" id="IPR050765">
    <property type="entry name" value="Riboflavin_Biosynth_HTPR"/>
</dbReference>
<dbReference type="Gene3D" id="3.40.430.10">
    <property type="entry name" value="Dihydrofolate Reductase, subunit A"/>
    <property type="match status" value="1"/>
</dbReference>
<evidence type="ECO:0000313" key="3">
    <source>
        <dbReference type="Proteomes" id="UP000597444"/>
    </source>
</evidence>
<organism evidence="2 3">
    <name type="scientific">Reticulibacter mediterranei</name>
    <dbReference type="NCBI Taxonomy" id="2778369"/>
    <lineage>
        <taxon>Bacteria</taxon>
        <taxon>Bacillati</taxon>
        <taxon>Chloroflexota</taxon>
        <taxon>Ktedonobacteria</taxon>
        <taxon>Ktedonobacterales</taxon>
        <taxon>Reticulibacteraceae</taxon>
        <taxon>Reticulibacter</taxon>
    </lineage>
</organism>
<evidence type="ECO:0000313" key="2">
    <source>
        <dbReference type="EMBL" id="GHO99336.1"/>
    </source>
</evidence>
<dbReference type="PANTHER" id="PTHR38011:SF12">
    <property type="entry name" value="BIFUNCTIONAL DEAMINASE-REDUCTASE DOMAIN PROTEIN"/>
    <property type="match status" value="1"/>
</dbReference>
<accession>A0A8J3J219</accession>
<dbReference type="InterPro" id="IPR024072">
    <property type="entry name" value="DHFR-like_dom_sf"/>
</dbReference>
<reference evidence="2" key="1">
    <citation type="submission" date="2020-10" db="EMBL/GenBank/DDBJ databases">
        <title>Taxonomic study of unclassified bacteria belonging to the class Ktedonobacteria.</title>
        <authorList>
            <person name="Yabe S."/>
            <person name="Wang C.M."/>
            <person name="Zheng Y."/>
            <person name="Sakai Y."/>
            <person name="Cavaletti L."/>
            <person name="Monciardini P."/>
            <person name="Donadio S."/>
        </authorList>
    </citation>
    <scope>NUCLEOTIDE SEQUENCE</scope>
    <source>
        <strain evidence="2">ID150040</strain>
    </source>
</reference>
<feature type="domain" description="Bacterial bifunctional deaminase-reductase C-terminal" evidence="1">
    <location>
        <begin position="3"/>
        <end position="166"/>
    </location>
</feature>
<dbReference type="InterPro" id="IPR002734">
    <property type="entry name" value="RibDG_C"/>
</dbReference>
<dbReference type="AlphaFoldDB" id="A0A8J3J219"/>
<dbReference type="EMBL" id="BNJK01000002">
    <property type="protein sequence ID" value="GHO99336.1"/>
    <property type="molecule type" value="Genomic_DNA"/>
</dbReference>
<dbReference type="SUPFAM" id="SSF53597">
    <property type="entry name" value="Dihydrofolate reductase-like"/>
    <property type="match status" value="1"/>
</dbReference>
<gene>
    <name evidence="2" type="ORF">KSF_093840</name>
</gene>
<evidence type="ECO:0000259" key="1">
    <source>
        <dbReference type="Pfam" id="PF01872"/>
    </source>
</evidence>
<name>A0A8J3J219_9CHLR</name>
<dbReference type="RefSeq" id="WP_220209982.1">
    <property type="nucleotide sequence ID" value="NZ_BNJK01000002.1"/>
</dbReference>
<dbReference type="PANTHER" id="PTHR38011">
    <property type="entry name" value="DIHYDROFOLATE REDUCTASE FAMILY PROTEIN (AFU_ORTHOLOGUE AFUA_8G06820)"/>
    <property type="match status" value="1"/>
</dbReference>
<dbReference type="Proteomes" id="UP000597444">
    <property type="component" value="Unassembled WGS sequence"/>
</dbReference>